<dbReference type="GO" id="GO:0080044">
    <property type="term" value="F:quercetin 7-O-glucosyltransferase activity"/>
    <property type="evidence" value="ECO:0007669"/>
    <property type="project" value="TreeGrafter"/>
</dbReference>
<dbReference type="Pfam" id="PF26168">
    <property type="entry name" value="Glyco_transf_N"/>
    <property type="match status" value="1"/>
</dbReference>
<evidence type="ECO:0000313" key="5">
    <source>
        <dbReference type="Proteomes" id="UP001187192"/>
    </source>
</evidence>
<sequence length="481" mass="54319">MANSHETNKPHAVCIPYPAQGHITPMLKLAKLLNHKGFHITFVNNEFNHNRLLKSHGASFLNVVPSFRFESIPDGLPPPSDPDATQHVPSLCQASTKYFLKPFRHLLRKLNSSPKDVPPVTCIISDSVMSFTLDAAEEIGIPDVLFWTASACSYLGYMHYEQLVDKGYVPLKDQSDITNGYLETVIDWIPGMKNIRLRDLPSFIRTTDPNDIMLHFVISEWARAKRASAFLFNTYDALEKDALEALSSLLPPIYTVGPLHSLNQEKILDRNLKSIQSNLWKEDPYCLEWLDCKEPNSVVYVNFGSVTVMSYEQLVQFAWGLADSGKHFLWIIRPDLIIGKTEIVPSEFLEVTKGRGLIVNWCPQEHVLRHVAIGGFLTHNGWNSTLESISGGVPLISWPFFADQQTNCKYCCDEWGIGLEIEGEIVRGKIERLIRDLMDGEKGKQMKKKSLEWKKLAEDATNGPNAKSWLNLNDLINGVLS</sequence>
<proteinExistence type="inferred from homology"/>
<dbReference type="GO" id="GO:0080043">
    <property type="term" value="F:quercetin 3-O-glucosyltransferase activity"/>
    <property type="evidence" value="ECO:0007669"/>
    <property type="project" value="TreeGrafter"/>
</dbReference>
<keyword evidence="2" id="KW-0808">Transferase</keyword>
<organism evidence="4 5">
    <name type="scientific">Ficus carica</name>
    <name type="common">Common fig</name>
    <dbReference type="NCBI Taxonomy" id="3494"/>
    <lineage>
        <taxon>Eukaryota</taxon>
        <taxon>Viridiplantae</taxon>
        <taxon>Streptophyta</taxon>
        <taxon>Embryophyta</taxon>
        <taxon>Tracheophyta</taxon>
        <taxon>Spermatophyta</taxon>
        <taxon>Magnoliopsida</taxon>
        <taxon>eudicotyledons</taxon>
        <taxon>Gunneridae</taxon>
        <taxon>Pentapetalae</taxon>
        <taxon>rosids</taxon>
        <taxon>fabids</taxon>
        <taxon>Rosales</taxon>
        <taxon>Moraceae</taxon>
        <taxon>Ficeae</taxon>
        <taxon>Ficus</taxon>
    </lineage>
</organism>
<accession>A0AA87ZDH5</accession>
<dbReference type="PANTHER" id="PTHR11926:SF774">
    <property type="entry name" value="UDP-GLYCOSYLTRANSFERASE 85A1-RELATED"/>
    <property type="match status" value="1"/>
</dbReference>
<protein>
    <recommendedName>
        <fullName evidence="3">Glycosyltransferase N-terminal domain-containing protein</fullName>
    </recommendedName>
</protein>
<evidence type="ECO:0000313" key="4">
    <source>
        <dbReference type="EMBL" id="GMN24208.1"/>
    </source>
</evidence>
<feature type="domain" description="Glycosyltransferase N-terminal" evidence="3">
    <location>
        <begin position="13"/>
        <end position="143"/>
    </location>
</feature>
<dbReference type="EMBL" id="BTGU01002952">
    <property type="protein sequence ID" value="GMN24208.1"/>
    <property type="molecule type" value="Genomic_DNA"/>
</dbReference>
<dbReference type="AlphaFoldDB" id="A0AA87ZDH5"/>
<dbReference type="Pfam" id="PF00201">
    <property type="entry name" value="UDPGT"/>
    <property type="match status" value="1"/>
</dbReference>
<dbReference type="Gene3D" id="3.40.50.2000">
    <property type="entry name" value="Glycogen Phosphorylase B"/>
    <property type="match status" value="2"/>
</dbReference>
<name>A0AA87ZDH5_FICCA</name>
<keyword evidence="5" id="KW-1185">Reference proteome</keyword>
<dbReference type="Proteomes" id="UP001187192">
    <property type="component" value="Unassembled WGS sequence"/>
</dbReference>
<dbReference type="FunFam" id="3.40.50.2000:FF:000055">
    <property type="entry name" value="Glycosyltransferase"/>
    <property type="match status" value="1"/>
</dbReference>
<comment type="caution">
    <text evidence="4">The sequence shown here is derived from an EMBL/GenBank/DDBJ whole genome shotgun (WGS) entry which is preliminary data.</text>
</comment>
<dbReference type="PANTHER" id="PTHR11926">
    <property type="entry name" value="GLUCOSYL/GLUCURONOSYL TRANSFERASES"/>
    <property type="match status" value="1"/>
</dbReference>
<reference evidence="4" key="1">
    <citation type="submission" date="2023-07" db="EMBL/GenBank/DDBJ databases">
        <title>draft genome sequence of fig (Ficus carica).</title>
        <authorList>
            <person name="Takahashi T."/>
            <person name="Nishimura K."/>
        </authorList>
    </citation>
    <scope>NUCLEOTIDE SEQUENCE</scope>
</reference>
<dbReference type="InterPro" id="IPR002213">
    <property type="entry name" value="UDP_glucos_trans"/>
</dbReference>
<evidence type="ECO:0000256" key="2">
    <source>
        <dbReference type="ARBA" id="ARBA00022679"/>
    </source>
</evidence>
<dbReference type="InterPro" id="IPR058980">
    <property type="entry name" value="Glyco_transf_N"/>
</dbReference>
<dbReference type="CDD" id="cd03784">
    <property type="entry name" value="GT1_Gtf-like"/>
    <property type="match status" value="1"/>
</dbReference>
<dbReference type="SUPFAM" id="SSF53756">
    <property type="entry name" value="UDP-Glycosyltransferase/glycogen phosphorylase"/>
    <property type="match status" value="1"/>
</dbReference>
<evidence type="ECO:0000259" key="3">
    <source>
        <dbReference type="Pfam" id="PF26168"/>
    </source>
</evidence>
<comment type="similarity">
    <text evidence="1">Belongs to the UDP-glycosyltransferase family.</text>
</comment>
<dbReference type="FunFam" id="3.40.50.2000:FF:000027">
    <property type="entry name" value="Glycosyltransferase"/>
    <property type="match status" value="1"/>
</dbReference>
<gene>
    <name evidence="4" type="ORF">TIFTF001_043761</name>
</gene>
<evidence type="ECO:0000256" key="1">
    <source>
        <dbReference type="ARBA" id="ARBA00009995"/>
    </source>
</evidence>